<organism evidence="1 2">
    <name type="scientific">Morus notabilis</name>
    <dbReference type="NCBI Taxonomy" id="981085"/>
    <lineage>
        <taxon>Eukaryota</taxon>
        <taxon>Viridiplantae</taxon>
        <taxon>Streptophyta</taxon>
        <taxon>Embryophyta</taxon>
        <taxon>Tracheophyta</taxon>
        <taxon>Spermatophyta</taxon>
        <taxon>Magnoliopsida</taxon>
        <taxon>eudicotyledons</taxon>
        <taxon>Gunneridae</taxon>
        <taxon>Pentapetalae</taxon>
        <taxon>rosids</taxon>
        <taxon>fabids</taxon>
        <taxon>Rosales</taxon>
        <taxon>Moraceae</taxon>
        <taxon>Moreae</taxon>
        <taxon>Morus</taxon>
    </lineage>
</organism>
<dbReference type="EMBL" id="KE344917">
    <property type="protein sequence ID" value="EXB86574.1"/>
    <property type="molecule type" value="Genomic_DNA"/>
</dbReference>
<evidence type="ECO:0000313" key="2">
    <source>
        <dbReference type="Proteomes" id="UP000030645"/>
    </source>
</evidence>
<name>W9S371_9ROSA</name>
<dbReference type="Proteomes" id="UP000030645">
    <property type="component" value="Unassembled WGS sequence"/>
</dbReference>
<keyword evidence="2" id="KW-1185">Reference proteome</keyword>
<accession>W9S371</accession>
<sequence length="166" mass="19521">MEDTREADCRNNITKIQNWDIVLRSQIQTMDKKIKDLKKLKNIKGSDHCEKCDPTATIDAIRRAEEALWTRLDELLSNLFVMSDSTHDEEVEFLKRSLRWFEREQKALSFQVDRWAKKLKKPNSGHNLELQEGYESLNITGFVQADEEKEDEEGLLLVQEYCCPRS</sequence>
<gene>
    <name evidence="1" type="ORF">L484_010638</name>
</gene>
<protein>
    <submittedName>
        <fullName evidence="1">Uncharacterized protein</fullName>
    </submittedName>
</protein>
<dbReference type="AlphaFoldDB" id="W9S371"/>
<proteinExistence type="predicted"/>
<reference evidence="2" key="1">
    <citation type="submission" date="2013-01" db="EMBL/GenBank/DDBJ databases">
        <title>Draft Genome Sequence of a Mulberry Tree, Morus notabilis C.K. Schneid.</title>
        <authorList>
            <person name="He N."/>
            <person name="Zhao S."/>
        </authorList>
    </citation>
    <scope>NUCLEOTIDE SEQUENCE</scope>
</reference>
<evidence type="ECO:0000313" key="1">
    <source>
        <dbReference type="EMBL" id="EXB86574.1"/>
    </source>
</evidence>